<dbReference type="EMBL" id="POUA01000742">
    <property type="protein sequence ID" value="PZG16285.1"/>
    <property type="molecule type" value="Genomic_DNA"/>
</dbReference>
<proteinExistence type="predicted"/>
<dbReference type="RefSeq" id="WP_111172205.1">
    <property type="nucleotide sequence ID" value="NZ_POUA01000742.1"/>
</dbReference>
<gene>
    <name evidence="3" type="ORF">C1I98_39020</name>
</gene>
<dbReference type="Proteomes" id="UP000248544">
    <property type="component" value="Unassembled WGS sequence"/>
</dbReference>
<dbReference type="InterPro" id="IPR013762">
    <property type="entry name" value="Integrase-like_cat_sf"/>
</dbReference>
<sequence>MLQQAGVRDARVHDGRHTAASLLIEQGVHVRAVQAILGHADIRTTQRYTHVAEATTRDAAERMGEALWGQQA</sequence>
<name>A0A2W2EHI7_9ACTN</name>
<protein>
    <recommendedName>
        <fullName evidence="2">Tyr recombinase domain-containing protein</fullName>
    </recommendedName>
</protein>
<dbReference type="InterPro" id="IPR002104">
    <property type="entry name" value="Integrase_catalytic"/>
</dbReference>
<accession>A0A2W2EHI7</accession>
<keyword evidence="1" id="KW-0233">DNA recombination</keyword>
<dbReference type="InterPro" id="IPR011010">
    <property type="entry name" value="DNA_brk_join_enz"/>
</dbReference>
<dbReference type="GO" id="GO:0006310">
    <property type="term" value="P:DNA recombination"/>
    <property type="evidence" value="ECO:0007669"/>
    <property type="project" value="UniProtKB-KW"/>
</dbReference>
<dbReference type="PROSITE" id="PS51898">
    <property type="entry name" value="TYR_RECOMBINASE"/>
    <property type="match status" value="1"/>
</dbReference>
<evidence type="ECO:0000256" key="1">
    <source>
        <dbReference type="ARBA" id="ARBA00023172"/>
    </source>
</evidence>
<dbReference type="SUPFAM" id="SSF56349">
    <property type="entry name" value="DNA breaking-rejoining enzymes"/>
    <property type="match status" value="1"/>
</dbReference>
<reference evidence="3 4" key="1">
    <citation type="submission" date="2018-01" db="EMBL/GenBank/DDBJ databases">
        <title>Draft genome sequence of Sphaerisporangium sp. 7K107.</title>
        <authorList>
            <person name="Sahin N."/>
            <person name="Saygin H."/>
            <person name="Ay H."/>
        </authorList>
    </citation>
    <scope>NUCLEOTIDE SEQUENCE [LARGE SCALE GENOMIC DNA]</scope>
    <source>
        <strain evidence="3 4">7K107</strain>
    </source>
</reference>
<dbReference type="GO" id="GO:0003677">
    <property type="term" value="F:DNA binding"/>
    <property type="evidence" value="ECO:0007669"/>
    <property type="project" value="InterPro"/>
</dbReference>
<evidence type="ECO:0000313" key="3">
    <source>
        <dbReference type="EMBL" id="PZG16285.1"/>
    </source>
</evidence>
<evidence type="ECO:0000313" key="4">
    <source>
        <dbReference type="Proteomes" id="UP000248544"/>
    </source>
</evidence>
<keyword evidence="4" id="KW-1185">Reference proteome</keyword>
<feature type="domain" description="Tyr recombinase" evidence="2">
    <location>
        <begin position="1"/>
        <end position="61"/>
    </location>
</feature>
<organism evidence="3 4">
    <name type="scientific">Spongiactinospora gelatinilytica</name>
    <dbReference type="NCBI Taxonomy" id="2666298"/>
    <lineage>
        <taxon>Bacteria</taxon>
        <taxon>Bacillati</taxon>
        <taxon>Actinomycetota</taxon>
        <taxon>Actinomycetes</taxon>
        <taxon>Streptosporangiales</taxon>
        <taxon>Streptosporangiaceae</taxon>
        <taxon>Spongiactinospora</taxon>
    </lineage>
</organism>
<dbReference type="Gene3D" id="1.10.443.10">
    <property type="entry name" value="Intergrase catalytic core"/>
    <property type="match status" value="1"/>
</dbReference>
<dbReference type="Pfam" id="PF00589">
    <property type="entry name" value="Phage_integrase"/>
    <property type="match status" value="1"/>
</dbReference>
<dbReference type="GO" id="GO:0015074">
    <property type="term" value="P:DNA integration"/>
    <property type="evidence" value="ECO:0007669"/>
    <property type="project" value="InterPro"/>
</dbReference>
<dbReference type="AlphaFoldDB" id="A0A2W2EHI7"/>
<comment type="caution">
    <text evidence="3">The sequence shown here is derived from an EMBL/GenBank/DDBJ whole genome shotgun (WGS) entry which is preliminary data.</text>
</comment>
<evidence type="ECO:0000259" key="2">
    <source>
        <dbReference type="PROSITE" id="PS51898"/>
    </source>
</evidence>